<dbReference type="EMBL" id="CM044704">
    <property type="protein sequence ID" value="KAI5668496.1"/>
    <property type="molecule type" value="Genomic_DNA"/>
</dbReference>
<evidence type="ECO:0000313" key="2">
    <source>
        <dbReference type="Proteomes" id="UP001060085"/>
    </source>
</evidence>
<reference evidence="2" key="1">
    <citation type="journal article" date="2023" name="Nat. Plants">
        <title>Single-cell RNA sequencing provides a high-resolution roadmap for understanding the multicellular compartmentation of specialized metabolism.</title>
        <authorList>
            <person name="Sun S."/>
            <person name="Shen X."/>
            <person name="Li Y."/>
            <person name="Li Y."/>
            <person name="Wang S."/>
            <person name="Li R."/>
            <person name="Zhang H."/>
            <person name="Shen G."/>
            <person name="Guo B."/>
            <person name="Wei J."/>
            <person name="Xu J."/>
            <person name="St-Pierre B."/>
            <person name="Chen S."/>
            <person name="Sun C."/>
        </authorList>
    </citation>
    <scope>NUCLEOTIDE SEQUENCE [LARGE SCALE GENOMIC DNA]</scope>
</reference>
<proteinExistence type="predicted"/>
<evidence type="ECO:0000313" key="1">
    <source>
        <dbReference type="EMBL" id="KAI5668496.1"/>
    </source>
</evidence>
<accession>A0ACC0B779</accession>
<gene>
    <name evidence="1" type="ORF">M9H77_18349</name>
</gene>
<keyword evidence="2" id="KW-1185">Reference proteome</keyword>
<dbReference type="Proteomes" id="UP001060085">
    <property type="component" value="Linkage Group LG04"/>
</dbReference>
<sequence>MRVINLKYEAQFYQFAMYEEGCTEVHNGTEMPFPNLTEDEVHKRISEEFLKWFMGRTEQVTCIPYPITKQQKSDWWVVMKSRPRILEVSLVDIPFQEDVDIAKTSRIDVAVQDIGPLVHDDEEQKISMVSDSET</sequence>
<protein>
    <submittedName>
        <fullName evidence="1">Uncharacterized protein</fullName>
    </submittedName>
</protein>
<organism evidence="1 2">
    <name type="scientific">Catharanthus roseus</name>
    <name type="common">Madagascar periwinkle</name>
    <name type="synonym">Vinca rosea</name>
    <dbReference type="NCBI Taxonomy" id="4058"/>
    <lineage>
        <taxon>Eukaryota</taxon>
        <taxon>Viridiplantae</taxon>
        <taxon>Streptophyta</taxon>
        <taxon>Embryophyta</taxon>
        <taxon>Tracheophyta</taxon>
        <taxon>Spermatophyta</taxon>
        <taxon>Magnoliopsida</taxon>
        <taxon>eudicotyledons</taxon>
        <taxon>Gunneridae</taxon>
        <taxon>Pentapetalae</taxon>
        <taxon>asterids</taxon>
        <taxon>lamiids</taxon>
        <taxon>Gentianales</taxon>
        <taxon>Apocynaceae</taxon>
        <taxon>Rauvolfioideae</taxon>
        <taxon>Vinceae</taxon>
        <taxon>Catharanthinae</taxon>
        <taxon>Catharanthus</taxon>
    </lineage>
</organism>
<comment type="caution">
    <text evidence="1">The sequence shown here is derived from an EMBL/GenBank/DDBJ whole genome shotgun (WGS) entry which is preliminary data.</text>
</comment>
<name>A0ACC0B779_CATRO</name>